<dbReference type="PROSITE" id="PS00676">
    <property type="entry name" value="SIGMA54_INTERACT_2"/>
    <property type="match status" value="1"/>
</dbReference>
<dbReference type="PANTHER" id="PTHR32071:SF57">
    <property type="entry name" value="C4-DICARBOXYLATE TRANSPORT TRANSCRIPTIONAL REGULATORY PROTEIN DCTD"/>
    <property type="match status" value="1"/>
</dbReference>
<dbReference type="Gene3D" id="1.10.10.60">
    <property type="entry name" value="Homeodomain-like"/>
    <property type="match status" value="1"/>
</dbReference>
<evidence type="ECO:0000256" key="1">
    <source>
        <dbReference type="ARBA" id="ARBA00022741"/>
    </source>
</evidence>
<dbReference type="InterPro" id="IPR002078">
    <property type="entry name" value="Sigma_54_int"/>
</dbReference>
<dbReference type="InterPro" id="IPR009057">
    <property type="entry name" value="Homeodomain-like_sf"/>
</dbReference>
<organism evidence="6 7">
    <name type="scientific">Youngiibacter fragilis 232.1</name>
    <dbReference type="NCBI Taxonomy" id="994573"/>
    <lineage>
        <taxon>Bacteria</taxon>
        <taxon>Bacillati</taxon>
        <taxon>Bacillota</taxon>
        <taxon>Clostridia</taxon>
        <taxon>Eubacteriales</taxon>
        <taxon>Clostridiaceae</taxon>
        <taxon>Youngiibacter</taxon>
    </lineage>
</organism>
<comment type="caution">
    <text evidence="6">The sequence shown here is derived from an EMBL/GenBank/DDBJ whole genome shotgun (WGS) entry which is preliminary data.</text>
</comment>
<dbReference type="Pfam" id="PF06506">
    <property type="entry name" value="PrpR_N"/>
    <property type="match status" value="1"/>
</dbReference>
<feature type="domain" description="Sigma-54 factor interaction" evidence="5">
    <location>
        <begin position="325"/>
        <end position="555"/>
    </location>
</feature>
<dbReference type="Gene3D" id="3.30.450.20">
    <property type="entry name" value="PAS domain"/>
    <property type="match status" value="1"/>
</dbReference>
<accession>V7I5V7</accession>
<dbReference type="InterPro" id="IPR058031">
    <property type="entry name" value="AAA_lid_NorR"/>
</dbReference>
<dbReference type="AlphaFoldDB" id="V7I5V7"/>
<dbReference type="Gene3D" id="3.40.50.2300">
    <property type="match status" value="1"/>
</dbReference>
<keyword evidence="4" id="KW-0804">Transcription</keyword>
<dbReference type="GO" id="GO:0043565">
    <property type="term" value="F:sequence-specific DNA binding"/>
    <property type="evidence" value="ECO:0007669"/>
    <property type="project" value="InterPro"/>
</dbReference>
<keyword evidence="3" id="KW-0805">Transcription regulation</keyword>
<dbReference type="SUPFAM" id="SSF159800">
    <property type="entry name" value="PrpR receptor domain-like"/>
    <property type="match status" value="1"/>
</dbReference>
<dbReference type="Pfam" id="PF25601">
    <property type="entry name" value="AAA_lid_14"/>
    <property type="match status" value="1"/>
</dbReference>
<dbReference type="InterPro" id="IPR002197">
    <property type="entry name" value="HTH_Fis"/>
</dbReference>
<gene>
    <name evidence="6" type="ORF">T472_0207080</name>
</gene>
<dbReference type="OrthoDB" id="9803970at2"/>
<dbReference type="InterPro" id="IPR025662">
    <property type="entry name" value="Sigma_54_int_dom_ATP-bd_1"/>
</dbReference>
<dbReference type="EMBL" id="AXUN02000135">
    <property type="protein sequence ID" value="ETA81268.1"/>
    <property type="molecule type" value="Genomic_DNA"/>
</dbReference>
<evidence type="ECO:0000313" key="6">
    <source>
        <dbReference type="EMBL" id="ETA81268.1"/>
    </source>
</evidence>
<keyword evidence="7" id="KW-1185">Reference proteome</keyword>
<dbReference type="GO" id="GO:0005524">
    <property type="term" value="F:ATP binding"/>
    <property type="evidence" value="ECO:0007669"/>
    <property type="project" value="UniProtKB-KW"/>
</dbReference>
<dbReference type="PATRIC" id="fig|994573.3.peg.1317"/>
<dbReference type="PRINTS" id="PR01590">
    <property type="entry name" value="HTHFIS"/>
</dbReference>
<evidence type="ECO:0000256" key="2">
    <source>
        <dbReference type="ARBA" id="ARBA00022840"/>
    </source>
</evidence>
<sequence>MIKLEYITPYPDLIKDVERIIIENSYGKKFDSISIHEFSEPDKITIASDCSIIVARGYASEVIRKKYPGIPVVEISLTGYDIINAIAECRERFKPEKIGLIGNYHNIRDMKSLYNLLGSGIRIYSGQGHSTIEDSVSKAVSDGCDVIIGGNYICQCAKQKKIQHLLIRTGPDAIERSLSDAWHLVCAVQKEREQSEIFRTITQSSSEGILYISTNGIINIANKTALNLVRRDIGSIVGSRFEESFSFISDDIRKSLETGNKILNELYNLNDRMLSVDCIPITPSDELSGVVVNFRDITRIQQMEAQIRKKLSAMGLNAKYTFSDVRYRSSSMGKTVRMAEMYAEVSSNIILVGETGTGKELLAQSIHNASPRRSNSFVAVNCAALSENLLESELFGYEEGSFTGAAKGGKVGLFEIAHNGTLFLDEISEIPITFQSKLLRVLQEREVRRVGASKVVSVDVRVITATNRDLKEMIAEGTFRQDLYYRLNTLELHIPPLRKRPEDIEVLLEHYMQKYAAKFGIQTKSIDSDAMELLKKHTFDGNIRELRNLAERLNVTVSGTRVTYGSVYSALYPGEAGYASKTTHSLKNMGGLTDREDILKMLEACSNNRSEAARRLGIDRTTLWRKLKRDGAL</sequence>
<dbReference type="Pfam" id="PF00158">
    <property type="entry name" value="Sigma54_activat"/>
    <property type="match status" value="1"/>
</dbReference>
<dbReference type="GO" id="GO:0000156">
    <property type="term" value="F:phosphorelay response regulator activity"/>
    <property type="evidence" value="ECO:0007669"/>
    <property type="project" value="InterPro"/>
</dbReference>
<dbReference type="InterPro" id="IPR035965">
    <property type="entry name" value="PAS-like_dom_sf"/>
</dbReference>
<dbReference type="CDD" id="cd00009">
    <property type="entry name" value="AAA"/>
    <property type="match status" value="1"/>
</dbReference>
<dbReference type="InterPro" id="IPR027417">
    <property type="entry name" value="P-loop_NTPase"/>
</dbReference>
<dbReference type="Pfam" id="PF02954">
    <property type="entry name" value="HTH_8"/>
    <property type="match status" value="1"/>
</dbReference>
<keyword evidence="1" id="KW-0547">Nucleotide-binding</keyword>
<dbReference type="SUPFAM" id="SSF55785">
    <property type="entry name" value="PYP-like sensor domain (PAS domain)"/>
    <property type="match status" value="1"/>
</dbReference>
<dbReference type="eggNOG" id="COG3829">
    <property type="taxonomic scope" value="Bacteria"/>
</dbReference>
<proteinExistence type="predicted"/>
<dbReference type="Gene3D" id="3.40.50.10660">
    <property type="entry name" value="PrpR receptor domain-like"/>
    <property type="match status" value="1"/>
</dbReference>
<dbReference type="InterPro" id="IPR010524">
    <property type="entry name" value="Sig_transdc_resp-reg_PrpR_N"/>
</dbReference>
<dbReference type="PROSITE" id="PS00675">
    <property type="entry name" value="SIGMA54_INTERACT_1"/>
    <property type="match status" value="1"/>
</dbReference>
<protein>
    <submittedName>
        <fullName evidence="6">Fis family transcriptional regulator</fullName>
    </submittedName>
</protein>
<keyword evidence="2" id="KW-0067">ATP-binding</keyword>
<evidence type="ECO:0000259" key="5">
    <source>
        <dbReference type="PROSITE" id="PS50045"/>
    </source>
</evidence>
<evidence type="ECO:0000313" key="7">
    <source>
        <dbReference type="Proteomes" id="UP000017747"/>
    </source>
</evidence>
<dbReference type="PANTHER" id="PTHR32071">
    <property type="entry name" value="TRANSCRIPTIONAL REGULATORY PROTEIN"/>
    <property type="match status" value="1"/>
</dbReference>
<dbReference type="SMART" id="SM00382">
    <property type="entry name" value="AAA"/>
    <property type="match status" value="1"/>
</dbReference>
<evidence type="ECO:0000256" key="4">
    <source>
        <dbReference type="ARBA" id="ARBA00023163"/>
    </source>
</evidence>
<dbReference type="FunFam" id="3.40.50.300:FF:000006">
    <property type="entry name" value="DNA-binding transcriptional regulator NtrC"/>
    <property type="match status" value="1"/>
</dbReference>
<name>V7I5V7_9CLOT</name>
<dbReference type="Gene3D" id="1.10.8.60">
    <property type="match status" value="1"/>
</dbReference>
<dbReference type="InterPro" id="IPR003593">
    <property type="entry name" value="AAA+_ATPase"/>
</dbReference>
<dbReference type="InterPro" id="IPR025943">
    <property type="entry name" value="Sigma_54_int_dom_ATP-bd_2"/>
</dbReference>
<evidence type="ECO:0000256" key="3">
    <source>
        <dbReference type="ARBA" id="ARBA00023015"/>
    </source>
</evidence>
<dbReference type="Proteomes" id="UP000017747">
    <property type="component" value="Unassembled WGS sequence"/>
</dbReference>
<dbReference type="Gene3D" id="3.40.50.300">
    <property type="entry name" value="P-loop containing nucleotide triphosphate hydrolases"/>
    <property type="match status" value="1"/>
</dbReference>
<dbReference type="SUPFAM" id="SSF52540">
    <property type="entry name" value="P-loop containing nucleoside triphosphate hydrolases"/>
    <property type="match status" value="1"/>
</dbReference>
<dbReference type="GO" id="GO:0006355">
    <property type="term" value="P:regulation of DNA-templated transcription"/>
    <property type="evidence" value="ECO:0007669"/>
    <property type="project" value="InterPro"/>
</dbReference>
<dbReference type="RefSeq" id="WP_023388697.1">
    <property type="nucleotide sequence ID" value="NZ_AXUN02000135.1"/>
</dbReference>
<reference evidence="6 7" key="1">
    <citation type="journal article" date="2014" name="Genome Announc.">
        <title>Genome Sequence of Youngiibacter fragilis, the Type Strain of the Genus Youngiibacter.</title>
        <authorList>
            <person name="Wawrik C.B."/>
            <person name="Callaghan A.V."/>
            <person name="Stamps B.W."/>
            <person name="Wawrik B."/>
        </authorList>
    </citation>
    <scope>NUCLEOTIDE SEQUENCE [LARGE SCALE GENOMIC DNA]</scope>
    <source>
        <strain evidence="6 7">232.1</strain>
    </source>
</reference>
<dbReference type="STRING" id="994573.T472_0207080"/>
<dbReference type="PROSITE" id="PS50045">
    <property type="entry name" value="SIGMA54_INTERACT_4"/>
    <property type="match status" value="1"/>
</dbReference>
<dbReference type="SUPFAM" id="SSF46689">
    <property type="entry name" value="Homeodomain-like"/>
    <property type="match status" value="1"/>
</dbReference>